<organism evidence="2 3">
    <name type="scientific">Cupriavidus numazuensis</name>
    <dbReference type="NCBI Taxonomy" id="221992"/>
    <lineage>
        <taxon>Bacteria</taxon>
        <taxon>Pseudomonadati</taxon>
        <taxon>Pseudomonadota</taxon>
        <taxon>Betaproteobacteria</taxon>
        <taxon>Burkholderiales</taxon>
        <taxon>Burkholderiaceae</taxon>
        <taxon>Cupriavidus</taxon>
    </lineage>
</organism>
<proteinExistence type="predicted"/>
<sequence>MQIRTGGWLAAAALVLSACATLQPVETAQKMIGSPESSVRDAFGKPTETYPLSDGTSRWIYSKQPLGFAVYAADFDAAGKLTKFRQMLTEEEIYTARPGVWTKRDVAERFGMPREPVQYYPLMKREAWSYRLYVAGYQPAHFSAYFDDRGVLDRTMIIVDPLGGDDRSSSK</sequence>
<evidence type="ECO:0000256" key="1">
    <source>
        <dbReference type="SAM" id="SignalP"/>
    </source>
</evidence>
<gene>
    <name evidence="2" type="ORF">LMG26411_03997</name>
</gene>
<dbReference type="EMBL" id="CAJPVI010000025">
    <property type="protein sequence ID" value="CAG2151686.1"/>
    <property type="molecule type" value="Genomic_DNA"/>
</dbReference>
<name>A0ABM8TK91_9BURK</name>
<dbReference type="PROSITE" id="PS51257">
    <property type="entry name" value="PROKAR_LIPOPROTEIN"/>
    <property type="match status" value="1"/>
</dbReference>
<keyword evidence="3" id="KW-1185">Reference proteome</keyword>
<dbReference type="RefSeq" id="WP_211955002.1">
    <property type="nucleotide sequence ID" value="NZ_CAJPVI010000025.1"/>
</dbReference>
<feature type="chain" id="PRO_5045983291" description="Transmembrane protein" evidence="1">
    <location>
        <begin position="21"/>
        <end position="171"/>
    </location>
</feature>
<reference evidence="2 3" key="1">
    <citation type="submission" date="2021-03" db="EMBL/GenBank/DDBJ databases">
        <authorList>
            <person name="Peeters C."/>
        </authorList>
    </citation>
    <scope>NUCLEOTIDE SEQUENCE [LARGE SCALE GENOMIC DNA]</scope>
    <source>
        <strain evidence="2 3">LMG 26411</strain>
    </source>
</reference>
<evidence type="ECO:0000313" key="3">
    <source>
        <dbReference type="Proteomes" id="UP000672657"/>
    </source>
</evidence>
<dbReference type="Proteomes" id="UP000672657">
    <property type="component" value="Unassembled WGS sequence"/>
</dbReference>
<protein>
    <recommendedName>
        <fullName evidence="4">Transmembrane protein</fullName>
    </recommendedName>
</protein>
<comment type="caution">
    <text evidence="2">The sequence shown here is derived from an EMBL/GenBank/DDBJ whole genome shotgun (WGS) entry which is preliminary data.</text>
</comment>
<feature type="signal peptide" evidence="1">
    <location>
        <begin position="1"/>
        <end position="20"/>
    </location>
</feature>
<keyword evidence="1" id="KW-0732">Signal</keyword>
<accession>A0ABM8TK91</accession>
<evidence type="ECO:0000313" key="2">
    <source>
        <dbReference type="EMBL" id="CAG2151686.1"/>
    </source>
</evidence>
<evidence type="ECO:0008006" key="4">
    <source>
        <dbReference type="Google" id="ProtNLM"/>
    </source>
</evidence>